<sequence>MANKGGVSKEKDVEMNDEEKMIIAITYADKRQILESKFETASKGEENNWELAFKELAEMLTAVALIAVILQHGRLSTPKNAPSHRTMSKWMTQLKSWEWRPEGHPRRKDKYAQMHRNAAWTREEGAAHTT</sequence>
<evidence type="ECO:0000313" key="3">
    <source>
        <dbReference type="WBParaSite" id="PSAMB.scaffold711size43042.g8122.t1"/>
    </source>
</evidence>
<feature type="compositionally biased region" description="Basic and acidic residues" evidence="1">
    <location>
        <begin position="121"/>
        <end position="130"/>
    </location>
</feature>
<keyword evidence="2" id="KW-1185">Reference proteome</keyword>
<reference evidence="3" key="1">
    <citation type="submission" date="2022-11" db="UniProtKB">
        <authorList>
            <consortium name="WormBaseParasite"/>
        </authorList>
    </citation>
    <scope>IDENTIFICATION</scope>
</reference>
<feature type="region of interest" description="Disordered" evidence="1">
    <location>
        <begin position="101"/>
        <end position="130"/>
    </location>
</feature>
<organism evidence="2 3">
    <name type="scientific">Plectus sambesii</name>
    <dbReference type="NCBI Taxonomy" id="2011161"/>
    <lineage>
        <taxon>Eukaryota</taxon>
        <taxon>Metazoa</taxon>
        <taxon>Ecdysozoa</taxon>
        <taxon>Nematoda</taxon>
        <taxon>Chromadorea</taxon>
        <taxon>Plectida</taxon>
        <taxon>Plectina</taxon>
        <taxon>Plectoidea</taxon>
        <taxon>Plectidae</taxon>
        <taxon>Plectus</taxon>
    </lineage>
</organism>
<name>A0A914XAJ9_9BILA</name>
<dbReference type="AlphaFoldDB" id="A0A914XAJ9"/>
<evidence type="ECO:0000256" key="1">
    <source>
        <dbReference type="SAM" id="MobiDB-lite"/>
    </source>
</evidence>
<evidence type="ECO:0000313" key="2">
    <source>
        <dbReference type="Proteomes" id="UP000887566"/>
    </source>
</evidence>
<protein>
    <submittedName>
        <fullName evidence="3">Uncharacterized protein</fullName>
    </submittedName>
</protein>
<dbReference type="WBParaSite" id="PSAMB.scaffold711size43042.g8122.t1">
    <property type="protein sequence ID" value="PSAMB.scaffold711size43042.g8122.t1"/>
    <property type="gene ID" value="PSAMB.scaffold711size43042.g8122"/>
</dbReference>
<dbReference type="Proteomes" id="UP000887566">
    <property type="component" value="Unplaced"/>
</dbReference>
<accession>A0A914XAJ9</accession>
<proteinExistence type="predicted"/>